<dbReference type="OrthoDB" id="3638180at2"/>
<organism evidence="2 3">
    <name type="scientific">Amycolatopsis marina</name>
    <dbReference type="NCBI Taxonomy" id="490629"/>
    <lineage>
        <taxon>Bacteria</taxon>
        <taxon>Bacillati</taxon>
        <taxon>Actinomycetota</taxon>
        <taxon>Actinomycetes</taxon>
        <taxon>Pseudonocardiales</taxon>
        <taxon>Pseudonocardiaceae</taxon>
        <taxon>Amycolatopsis</taxon>
    </lineage>
</organism>
<protein>
    <recommendedName>
        <fullName evidence="4">Secreted protein</fullName>
    </recommendedName>
</protein>
<sequence length="122" mass="13090">MRKLKQATAVAALAISSIAMAGVATASTVETTDEFTIQGKCGDDYDIQTSGARATASLWCHNGKIYIDGWVKDIAADGECAEVYGNVGDRKFRSPLACPKGDEEYFSYSGKGSTAKVYLREF</sequence>
<name>A0A1I0XKH2_9PSEU</name>
<keyword evidence="3" id="KW-1185">Reference proteome</keyword>
<reference evidence="3" key="1">
    <citation type="submission" date="2016-10" db="EMBL/GenBank/DDBJ databases">
        <authorList>
            <person name="Varghese N."/>
            <person name="Submissions S."/>
        </authorList>
    </citation>
    <scope>NUCLEOTIDE SEQUENCE [LARGE SCALE GENOMIC DNA]</scope>
    <source>
        <strain evidence="3">CGMCC 4.3568</strain>
    </source>
</reference>
<accession>A0A1I0XKH2</accession>
<dbReference type="RefSeq" id="WP_091671357.1">
    <property type="nucleotide sequence ID" value="NZ_FOKG01000003.1"/>
</dbReference>
<dbReference type="AlphaFoldDB" id="A0A1I0XKH2"/>
<feature type="chain" id="PRO_5038915787" description="Secreted protein" evidence="1">
    <location>
        <begin position="22"/>
        <end position="122"/>
    </location>
</feature>
<feature type="signal peptide" evidence="1">
    <location>
        <begin position="1"/>
        <end position="21"/>
    </location>
</feature>
<proteinExistence type="predicted"/>
<keyword evidence="1" id="KW-0732">Signal</keyword>
<evidence type="ECO:0008006" key="4">
    <source>
        <dbReference type="Google" id="ProtNLM"/>
    </source>
</evidence>
<dbReference type="STRING" id="490629.SAMN05216266_103218"/>
<gene>
    <name evidence="2" type="ORF">SAMN05216266_103218</name>
</gene>
<evidence type="ECO:0000256" key="1">
    <source>
        <dbReference type="SAM" id="SignalP"/>
    </source>
</evidence>
<dbReference type="EMBL" id="FOKG01000003">
    <property type="protein sequence ID" value="SFB00443.1"/>
    <property type="molecule type" value="Genomic_DNA"/>
</dbReference>
<evidence type="ECO:0000313" key="3">
    <source>
        <dbReference type="Proteomes" id="UP000243799"/>
    </source>
</evidence>
<evidence type="ECO:0000313" key="2">
    <source>
        <dbReference type="EMBL" id="SFB00443.1"/>
    </source>
</evidence>
<dbReference type="Proteomes" id="UP000243799">
    <property type="component" value="Unassembled WGS sequence"/>
</dbReference>